<dbReference type="Proteomes" id="UP001175227">
    <property type="component" value="Unassembled WGS sequence"/>
</dbReference>
<feature type="region of interest" description="Disordered" evidence="1">
    <location>
        <begin position="1"/>
        <end position="78"/>
    </location>
</feature>
<sequence length="272" mass="30207">MSAPADDLPLWPPSPIDEVIADNCDHSIQPQMDENTTGEHSIGDETEESGDEGGDSAMADKDKAAGDGDDNEEDQQAGIWTETDAMAVLRSCRYVVNAMYQVIICIDCNHVIQYKSMYQHRRAFHSAYHKISSHKLGKSHLRFCLQQLQADQPRYPPPSCEPIPCVAYLKVAEFWGCGVSGCSFKMLSPSMQACKKNHSNIEHCNLSNAQRWPVRVPGHCFRKQKAKSLYVRVIQATIPSTLPSDNLLSLILQHSKARGVGEPPKTLVISDK</sequence>
<keyword evidence="3" id="KW-1185">Reference proteome</keyword>
<reference evidence="2" key="1">
    <citation type="submission" date="2023-06" db="EMBL/GenBank/DDBJ databases">
        <authorList>
            <consortium name="Lawrence Berkeley National Laboratory"/>
            <person name="Ahrendt S."/>
            <person name="Sahu N."/>
            <person name="Indic B."/>
            <person name="Wong-Bajracharya J."/>
            <person name="Merenyi Z."/>
            <person name="Ke H.-M."/>
            <person name="Monk M."/>
            <person name="Kocsube S."/>
            <person name="Drula E."/>
            <person name="Lipzen A."/>
            <person name="Balint B."/>
            <person name="Henrissat B."/>
            <person name="Andreopoulos B."/>
            <person name="Martin F.M."/>
            <person name="Harder C.B."/>
            <person name="Rigling D."/>
            <person name="Ford K.L."/>
            <person name="Foster G.D."/>
            <person name="Pangilinan J."/>
            <person name="Papanicolaou A."/>
            <person name="Barry K."/>
            <person name="LaButti K."/>
            <person name="Viragh M."/>
            <person name="Koriabine M."/>
            <person name="Yan M."/>
            <person name="Riley R."/>
            <person name="Champramary S."/>
            <person name="Plett K.L."/>
            <person name="Tsai I.J."/>
            <person name="Slot J."/>
            <person name="Sipos G."/>
            <person name="Plett J."/>
            <person name="Nagy L.G."/>
            <person name="Grigoriev I.V."/>
        </authorList>
    </citation>
    <scope>NUCLEOTIDE SEQUENCE</scope>
    <source>
        <strain evidence="2">ICMP 16352</strain>
    </source>
</reference>
<proteinExistence type="predicted"/>
<dbReference type="AlphaFoldDB" id="A0AA39PL92"/>
<organism evidence="2 3">
    <name type="scientific">Armillaria novae-zelandiae</name>
    <dbReference type="NCBI Taxonomy" id="153914"/>
    <lineage>
        <taxon>Eukaryota</taxon>
        <taxon>Fungi</taxon>
        <taxon>Dikarya</taxon>
        <taxon>Basidiomycota</taxon>
        <taxon>Agaricomycotina</taxon>
        <taxon>Agaricomycetes</taxon>
        <taxon>Agaricomycetidae</taxon>
        <taxon>Agaricales</taxon>
        <taxon>Marasmiineae</taxon>
        <taxon>Physalacriaceae</taxon>
        <taxon>Armillaria</taxon>
    </lineage>
</organism>
<feature type="compositionally biased region" description="Polar residues" evidence="1">
    <location>
        <begin position="26"/>
        <end position="39"/>
    </location>
</feature>
<gene>
    <name evidence="2" type="ORF">IW261DRAFT_1559080</name>
</gene>
<name>A0AA39PL92_9AGAR</name>
<comment type="caution">
    <text evidence="2">The sequence shown here is derived from an EMBL/GenBank/DDBJ whole genome shotgun (WGS) entry which is preliminary data.</text>
</comment>
<protein>
    <submittedName>
        <fullName evidence="2">Uncharacterized protein</fullName>
    </submittedName>
</protein>
<accession>A0AA39PL92</accession>
<feature type="compositionally biased region" description="Acidic residues" evidence="1">
    <location>
        <begin position="44"/>
        <end position="54"/>
    </location>
</feature>
<dbReference type="EMBL" id="JAUEPR010000004">
    <property type="protein sequence ID" value="KAK0485629.1"/>
    <property type="molecule type" value="Genomic_DNA"/>
</dbReference>
<evidence type="ECO:0000256" key="1">
    <source>
        <dbReference type="SAM" id="MobiDB-lite"/>
    </source>
</evidence>
<evidence type="ECO:0000313" key="3">
    <source>
        <dbReference type="Proteomes" id="UP001175227"/>
    </source>
</evidence>
<evidence type="ECO:0000313" key="2">
    <source>
        <dbReference type="EMBL" id="KAK0485629.1"/>
    </source>
</evidence>